<dbReference type="Proteomes" id="UP000051587">
    <property type="component" value="Unassembled WGS sequence"/>
</dbReference>
<evidence type="ECO:0000256" key="2">
    <source>
        <dbReference type="ARBA" id="ARBA00029447"/>
    </source>
</evidence>
<dbReference type="InterPro" id="IPR004089">
    <property type="entry name" value="MCPsignal_dom"/>
</dbReference>
<dbReference type="SMART" id="SM00283">
    <property type="entry name" value="MA"/>
    <property type="match status" value="1"/>
</dbReference>
<dbReference type="PROSITE" id="PS50111">
    <property type="entry name" value="CHEMOTAXIS_TRANSDUC_2"/>
    <property type="match status" value="1"/>
</dbReference>
<dbReference type="EMBL" id="CYSA01000003">
    <property type="protein sequence ID" value="CUH62595.1"/>
    <property type="molecule type" value="Genomic_DNA"/>
</dbReference>
<dbReference type="InterPro" id="IPR024478">
    <property type="entry name" value="HlyB_4HB_MCP"/>
</dbReference>
<keyword evidence="8" id="KW-1185">Reference proteome</keyword>
<dbReference type="GO" id="GO:0006935">
    <property type="term" value="P:chemotaxis"/>
    <property type="evidence" value="ECO:0007669"/>
    <property type="project" value="UniProtKB-KW"/>
</dbReference>
<proteinExistence type="inferred from homology"/>
<protein>
    <submittedName>
        <fullName evidence="7">Dipeptide chemoreceptor protein</fullName>
    </submittedName>
</protein>
<dbReference type="Gene3D" id="1.10.287.950">
    <property type="entry name" value="Methyl-accepting chemotaxis protein"/>
    <property type="match status" value="1"/>
</dbReference>
<feature type="transmembrane region" description="Helical" evidence="5">
    <location>
        <begin position="321"/>
        <end position="339"/>
    </location>
</feature>
<comment type="similarity">
    <text evidence="2">Belongs to the methyl-accepting chemotaxis (MCP) protein family.</text>
</comment>
<dbReference type="GO" id="GO:0005886">
    <property type="term" value="C:plasma membrane"/>
    <property type="evidence" value="ECO:0007669"/>
    <property type="project" value="TreeGrafter"/>
</dbReference>
<keyword evidence="7" id="KW-0675">Receptor</keyword>
<dbReference type="GO" id="GO:0007165">
    <property type="term" value="P:signal transduction"/>
    <property type="evidence" value="ECO:0007669"/>
    <property type="project" value="UniProtKB-KW"/>
</dbReference>
<feature type="region of interest" description="Disordered" evidence="4">
    <location>
        <begin position="408"/>
        <end position="434"/>
    </location>
</feature>
<sequence>MTLKLKLTAVFALVLLLAAAGMGLGIMKMGALKAEFDNVLDRKVRGVTLANEIVAQSVSVTRNEKNIILAPLKNGKDVLAADTDKRIAEIEKLVADLREVSEAEELTLLDAFEADWENYLQANKKVQEFSSLQSILKGRQILQEKEVLTYQTLAEALKKMQDQLVLESSGSSDFDGSDEIAVMAVVEAELLRARVYVYSTMASSAQPDVVKSFADLTHQQIKELQSAISVAELSLPDEYWDALVEFESAMDVWLLDVEQALEKALENGDYDALTISNGIAADAQRAADTQLAALVGRLQSQMDMARENVATTYALSKQIQIGALVAMVLIAAAAALLIVRGIYHQLGGEPAYAQQVLRQIADGNLEVDITTRSGDRDSVLAALANMTDRLKSVVGDVSAAARGVASGSEQMSASSEQLSQGASEQAAASEQTSASIEEMAATIGQNAENTLQTEQIARKAAADAETSGKAVGDAVKAMETIADKIMVIQEIARQTDLLALNAAVEAARAGDHGRGFAVVAAEVRKLAERSQEAASEISGLSGATVQSAQAAGELLNNLVPDIQKTAELVGGISSANAELNIGAGQISEAIQQLDTVTQQNSIASDEMSMAATGLSEQAERLQGSISFFSLEGTKDKAAGNTLSETVVTTADTIGKGSTKGVVLDISEDGDAAKVDFIRVANG</sequence>
<accession>A0A0P1FTG0</accession>
<evidence type="ECO:0000259" key="6">
    <source>
        <dbReference type="PROSITE" id="PS50111"/>
    </source>
</evidence>
<dbReference type="STRING" id="53501.SAMN04488043_10397"/>
<dbReference type="SUPFAM" id="SSF58104">
    <property type="entry name" value="Methyl-accepting chemotaxis protein (MCP) signaling domain"/>
    <property type="match status" value="1"/>
</dbReference>
<dbReference type="RefSeq" id="WP_058261003.1">
    <property type="nucleotide sequence ID" value="NZ_CP051181.1"/>
</dbReference>
<keyword evidence="1" id="KW-0145">Chemotaxis</keyword>
<keyword evidence="5" id="KW-1133">Transmembrane helix</keyword>
<evidence type="ECO:0000313" key="8">
    <source>
        <dbReference type="Proteomes" id="UP000051587"/>
    </source>
</evidence>
<keyword evidence="5" id="KW-0472">Membrane</keyword>
<dbReference type="OrthoDB" id="9814362at2"/>
<organism evidence="7 8">
    <name type="scientific">Thalassovita gelatinovora</name>
    <name type="common">Thalassobius gelatinovorus</name>
    <dbReference type="NCBI Taxonomy" id="53501"/>
    <lineage>
        <taxon>Bacteria</taxon>
        <taxon>Pseudomonadati</taxon>
        <taxon>Pseudomonadota</taxon>
        <taxon>Alphaproteobacteria</taxon>
        <taxon>Rhodobacterales</taxon>
        <taxon>Roseobacteraceae</taxon>
        <taxon>Thalassovita</taxon>
    </lineage>
</organism>
<gene>
    <name evidence="7" type="primary">tap_1</name>
    <name evidence="7" type="ORF">TG4357_00197</name>
</gene>
<evidence type="ECO:0000256" key="5">
    <source>
        <dbReference type="SAM" id="Phobius"/>
    </source>
</evidence>
<dbReference type="Pfam" id="PF12729">
    <property type="entry name" value="4HB_MCP_1"/>
    <property type="match status" value="1"/>
</dbReference>
<evidence type="ECO:0000256" key="3">
    <source>
        <dbReference type="PROSITE-ProRule" id="PRU00284"/>
    </source>
</evidence>
<dbReference type="InterPro" id="IPR051310">
    <property type="entry name" value="MCP_chemotaxis"/>
</dbReference>
<keyword evidence="3" id="KW-0807">Transducer</keyword>
<reference evidence="7 8" key="1">
    <citation type="submission" date="2015-09" db="EMBL/GenBank/DDBJ databases">
        <authorList>
            <consortium name="Swine Surveillance"/>
        </authorList>
    </citation>
    <scope>NUCLEOTIDE SEQUENCE [LARGE SCALE GENOMIC DNA]</scope>
    <source>
        <strain evidence="7 8">CECT 4357</strain>
    </source>
</reference>
<dbReference type="GO" id="GO:0004888">
    <property type="term" value="F:transmembrane signaling receptor activity"/>
    <property type="evidence" value="ECO:0007669"/>
    <property type="project" value="TreeGrafter"/>
</dbReference>
<name>A0A0P1FTG0_THAGE</name>
<feature type="domain" description="Methyl-accepting transducer" evidence="6">
    <location>
        <begin position="400"/>
        <end position="615"/>
    </location>
</feature>
<keyword evidence="5" id="KW-0812">Transmembrane</keyword>
<dbReference type="Pfam" id="PF00015">
    <property type="entry name" value="MCPsignal"/>
    <property type="match status" value="1"/>
</dbReference>
<dbReference type="PANTHER" id="PTHR43531:SF11">
    <property type="entry name" value="METHYL-ACCEPTING CHEMOTAXIS PROTEIN 3"/>
    <property type="match status" value="1"/>
</dbReference>
<evidence type="ECO:0000313" key="7">
    <source>
        <dbReference type="EMBL" id="CUH62595.1"/>
    </source>
</evidence>
<dbReference type="AlphaFoldDB" id="A0A0P1FTG0"/>
<evidence type="ECO:0000256" key="4">
    <source>
        <dbReference type="SAM" id="MobiDB-lite"/>
    </source>
</evidence>
<evidence type="ECO:0000256" key="1">
    <source>
        <dbReference type="ARBA" id="ARBA00022500"/>
    </source>
</evidence>
<dbReference type="PANTHER" id="PTHR43531">
    <property type="entry name" value="PROTEIN ICFG"/>
    <property type="match status" value="1"/>
</dbReference>